<proteinExistence type="predicted"/>
<feature type="compositionally biased region" description="Polar residues" evidence="1">
    <location>
        <begin position="221"/>
        <end position="230"/>
    </location>
</feature>
<reference evidence="2" key="1">
    <citation type="submission" date="2021-02" db="EMBL/GenBank/DDBJ databases">
        <authorList>
            <person name="Bekaert M."/>
        </authorList>
    </citation>
    <scope>NUCLEOTIDE SEQUENCE</scope>
    <source>
        <strain evidence="2">IoA-00</strain>
    </source>
</reference>
<dbReference type="PANTHER" id="PTHR41142">
    <property type="entry name" value="SI:DKEY-16J16.4"/>
    <property type="match status" value="1"/>
</dbReference>
<organism evidence="2 3">
    <name type="scientific">Lepeophtheirus salmonis</name>
    <name type="common">Salmon louse</name>
    <name type="synonym">Caligus salmonis</name>
    <dbReference type="NCBI Taxonomy" id="72036"/>
    <lineage>
        <taxon>Eukaryota</taxon>
        <taxon>Metazoa</taxon>
        <taxon>Ecdysozoa</taxon>
        <taxon>Arthropoda</taxon>
        <taxon>Crustacea</taxon>
        <taxon>Multicrustacea</taxon>
        <taxon>Hexanauplia</taxon>
        <taxon>Copepoda</taxon>
        <taxon>Siphonostomatoida</taxon>
        <taxon>Caligidae</taxon>
        <taxon>Lepeophtheirus</taxon>
    </lineage>
</organism>
<feature type="region of interest" description="Disordered" evidence="1">
    <location>
        <begin position="138"/>
        <end position="169"/>
    </location>
</feature>
<protein>
    <submittedName>
        <fullName evidence="2">(salmon louse) hypothetical protein</fullName>
    </submittedName>
</protein>
<evidence type="ECO:0000256" key="1">
    <source>
        <dbReference type="SAM" id="MobiDB-lite"/>
    </source>
</evidence>
<feature type="region of interest" description="Disordered" evidence="1">
    <location>
        <begin position="182"/>
        <end position="306"/>
    </location>
</feature>
<name>A0A7R8CJ90_LEPSM</name>
<dbReference type="OrthoDB" id="6381940at2759"/>
<dbReference type="EMBL" id="HG994589">
    <property type="protein sequence ID" value="CAF2790716.1"/>
    <property type="molecule type" value="Genomic_DNA"/>
</dbReference>
<dbReference type="Proteomes" id="UP000675881">
    <property type="component" value="Chromosome 10"/>
</dbReference>
<gene>
    <name evidence="2" type="ORF">LSAA_2408</name>
</gene>
<feature type="compositionally biased region" description="Basic residues" evidence="1">
    <location>
        <begin position="288"/>
        <end position="297"/>
    </location>
</feature>
<dbReference type="PANTHER" id="PTHR41142:SF1">
    <property type="entry name" value="SI:DKEY-16J16.4"/>
    <property type="match status" value="1"/>
</dbReference>
<evidence type="ECO:0000313" key="2">
    <source>
        <dbReference type="EMBL" id="CAF2790716.1"/>
    </source>
</evidence>
<feature type="compositionally biased region" description="Acidic residues" evidence="1">
    <location>
        <begin position="101"/>
        <end position="120"/>
    </location>
</feature>
<dbReference type="AlphaFoldDB" id="A0A7R8CJ90"/>
<feature type="compositionally biased region" description="Polar residues" evidence="1">
    <location>
        <begin position="197"/>
        <end position="212"/>
    </location>
</feature>
<evidence type="ECO:0000313" key="3">
    <source>
        <dbReference type="Proteomes" id="UP000675881"/>
    </source>
</evidence>
<sequence>MIVKSRKECAMNCVVCRVRVETTTSRTAIEEIDPTGYCDCGESERRRDSILRHLCTEDLIVCVLGRATFIHSSQQLHRIIKKGQSLREEEIRCQKDREEDSGTESEDDEIGDDAVEEEEVSYTGRRFELHRTIFRQFEDSSCTPPPTGISSSNSLCSQNERSTCDIDDNYSSEEELKEIISEKQPPGFSDGSDSESETQSPAFVIRSVSSSSVEDEKYTLGVTTPVQFRTSPPLDVHRPRQSQSPPPKFFHLSSTTSSEPGQSSDIPIIGDQSKRHHRRHSGDSRHYSPSKRHRSTPRPHNIQRPCLDFEKMQQIKKRVVTSWRPKGTELSLFCW</sequence>
<feature type="region of interest" description="Disordered" evidence="1">
    <location>
        <begin position="92"/>
        <end position="121"/>
    </location>
</feature>
<feature type="compositionally biased region" description="Polar residues" evidence="1">
    <location>
        <begin position="148"/>
        <end position="161"/>
    </location>
</feature>
<keyword evidence="3" id="KW-1185">Reference proteome</keyword>
<accession>A0A7R8CJ90</accession>